<feature type="signal peptide" evidence="1">
    <location>
        <begin position="1"/>
        <end position="24"/>
    </location>
</feature>
<name>A0A1Y1QVG6_9GAMM</name>
<evidence type="ECO:0000256" key="1">
    <source>
        <dbReference type="SAM" id="SignalP"/>
    </source>
</evidence>
<proteinExistence type="predicted"/>
<sequence length="99" mass="10618">MKSPTLLTAILFVASFSGASIALAEGTAVDPMAAYSYQAPANSWYAAKIKPKFAIRAKVREEQPAAAVVTPPVDPMNTPVARNIDPPRALPFWHEIPAK</sequence>
<dbReference type="Proteomes" id="UP000192491">
    <property type="component" value="Unassembled WGS sequence"/>
</dbReference>
<evidence type="ECO:0000313" key="3">
    <source>
        <dbReference type="Proteomes" id="UP000192491"/>
    </source>
</evidence>
<organism evidence="2 3">
    <name type="scientific">Thiothrix lacustris</name>
    <dbReference type="NCBI Taxonomy" id="525917"/>
    <lineage>
        <taxon>Bacteria</taxon>
        <taxon>Pseudomonadati</taxon>
        <taxon>Pseudomonadota</taxon>
        <taxon>Gammaproteobacteria</taxon>
        <taxon>Thiotrichales</taxon>
        <taxon>Thiotrichaceae</taxon>
        <taxon>Thiothrix</taxon>
    </lineage>
</organism>
<feature type="chain" id="PRO_5012756333" evidence="1">
    <location>
        <begin position="25"/>
        <end position="99"/>
    </location>
</feature>
<accession>A0A1Y1QVG6</accession>
<evidence type="ECO:0000313" key="2">
    <source>
        <dbReference type="EMBL" id="OQX14417.1"/>
    </source>
</evidence>
<keyword evidence="1" id="KW-0732">Signal</keyword>
<reference evidence="2 3" key="1">
    <citation type="submission" date="2017-01" db="EMBL/GenBank/DDBJ databases">
        <title>Novel large sulfur bacteria in the metagenomes of groundwater-fed chemosynthetic microbial mats in the Lake Huron basin.</title>
        <authorList>
            <person name="Sharrar A.M."/>
            <person name="Flood B.E."/>
            <person name="Bailey J.V."/>
            <person name="Jones D.S."/>
            <person name="Biddanda B."/>
            <person name="Ruberg S.A."/>
            <person name="Marcus D.N."/>
            <person name="Dick G.J."/>
        </authorList>
    </citation>
    <scope>NUCLEOTIDE SEQUENCE [LARGE SCALE GENOMIC DNA]</scope>
    <source>
        <strain evidence="2">A8</strain>
    </source>
</reference>
<dbReference type="EMBL" id="MTEJ01000029">
    <property type="protein sequence ID" value="OQX14417.1"/>
    <property type="molecule type" value="Genomic_DNA"/>
</dbReference>
<dbReference type="AlphaFoldDB" id="A0A1Y1QVG6"/>
<gene>
    <name evidence="2" type="ORF">BWK73_09485</name>
</gene>
<comment type="caution">
    <text evidence="2">The sequence shown here is derived from an EMBL/GenBank/DDBJ whole genome shotgun (WGS) entry which is preliminary data.</text>
</comment>
<protein>
    <submittedName>
        <fullName evidence="2">Uncharacterized protein</fullName>
    </submittedName>
</protein>